<evidence type="ECO:0000313" key="4">
    <source>
        <dbReference type="Proteomes" id="UP000256708"/>
    </source>
</evidence>
<evidence type="ECO:0000259" key="2">
    <source>
        <dbReference type="Pfam" id="PF09835"/>
    </source>
</evidence>
<dbReference type="Proteomes" id="UP000256708">
    <property type="component" value="Unassembled WGS sequence"/>
</dbReference>
<feature type="transmembrane region" description="Helical" evidence="1">
    <location>
        <begin position="96"/>
        <end position="122"/>
    </location>
</feature>
<reference evidence="4" key="1">
    <citation type="submission" date="2018-08" db="EMBL/GenBank/DDBJ databases">
        <authorList>
            <person name="Liu Z.-W."/>
            <person name="Du Z.-J."/>
        </authorList>
    </citation>
    <scope>NUCLEOTIDE SEQUENCE [LARGE SCALE GENOMIC DNA]</scope>
    <source>
        <strain evidence="4">H4X</strain>
    </source>
</reference>
<keyword evidence="4" id="KW-1185">Reference proteome</keyword>
<dbReference type="PANTHER" id="PTHR35102">
    <property type="entry name" value="E3 UBIQUITIN-PROTEIN LIGASE"/>
    <property type="match status" value="1"/>
</dbReference>
<dbReference type="InterPro" id="IPR018639">
    <property type="entry name" value="DUF2062"/>
</dbReference>
<name>A0A3D8LAI3_9BACT</name>
<comment type="caution">
    <text evidence="3">The sequence shown here is derived from an EMBL/GenBank/DDBJ whole genome shotgun (WGS) entry which is preliminary data.</text>
</comment>
<feature type="domain" description="DUF2062" evidence="2">
    <location>
        <begin position="2"/>
        <end position="123"/>
    </location>
</feature>
<organism evidence="3 4">
    <name type="scientific">Pontibacter diazotrophicus</name>
    <dbReference type="NCBI Taxonomy" id="1400979"/>
    <lineage>
        <taxon>Bacteria</taxon>
        <taxon>Pseudomonadati</taxon>
        <taxon>Bacteroidota</taxon>
        <taxon>Cytophagia</taxon>
        <taxon>Cytophagales</taxon>
        <taxon>Hymenobacteraceae</taxon>
        <taxon>Pontibacter</taxon>
    </lineage>
</organism>
<sequence>MTPRKLAATVAAGTVIGIMPALGLTTILCTAVAARFRLNIAATVLVSYLVQPLQLLLALPFIRMGISLFGLSELRLSITEMQAMFKADWLYALNKLWQACLAGVSVWGLMALPLGGLLYVLLLPVFKRVLPKPQESVV</sequence>
<accession>A0A3D8LAI3</accession>
<evidence type="ECO:0000256" key="1">
    <source>
        <dbReference type="SAM" id="Phobius"/>
    </source>
</evidence>
<evidence type="ECO:0000313" key="3">
    <source>
        <dbReference type="EMBL" id="RDV13972.1"/>
    </source>
</evidence>
<keyword evidence="1" id="KW-0472">Membrane</keyword>
<feature type="transmembrane region" description="Helical" evidence="1">
    <location>
        <begin position="6"/>
        <end position="34"/>
    </location>
</feature>
<dbReference type="PANTHER" id="PTHR35102:SF1">
    <property type="entry name" value="E3 UBIQUITIN-PROTEIN LIGASE"/>
    <property type="match status" value="1"/>
</dbReference>
<feature type="transmembrane region" description="Helical" evidence="1">
    <location>
        <begin position="55"/>
        <end position="76"/>
    </location>
</feature>
<dbReference type="OrthoDB" id="978759at2"/>
<protein>
    <submittedName>
        <fullName evidence="3">DUF2062 domain-containing protein</fullName>
    </submittedName>
</protein>
<dbReference type="EMBL" id="QRGR01000019">
    <property type="protein sequence ID" value="RDV13972.1"/>
    <property type="molecule type" value="Genomic_DNA"/>
</dbReference>
<dbReference type="Pfam" id="PF09835">
    <property type="entry name" value="DUF2062"/>
    <property type="match status" value="1"/>
</dbReference>
<proteinExistence type="predicted"/>
<gene>
    <name evidence="3" type="ORF">DXT99_16870</name>
</gene>
<dbReference type="AlphaFoldDB" id="A0A3D8LAI3"/>
<keyword evidence="1" id="KW-0812">Transmembrane</keyword>
<keyword evidence="1" id="KW-1133">Transmembrane helix</keyword>